<keyword evidence="2" id="KW-0805">Transcription regulation</keyword>
<dbReference type="Gene3D" id="3.40.190.290">
    <property type="match status" value="1"/>
</dbReference>
<reference evidence="6 7" key="1">
    <citation type="submission" date="2021-01" db="EMBL/GenBank/DDBJ databases">
        <title>Sequencing the genomes of 1000 actinobacteria strains.</title>
        <authorList>
            <person name="Klenk H.-P."/>
        </authorList>
    </citation>
    <scope>NUCLEOTIDE SEQUENCE [LARGE SCALE GENOMIC DNA]</scope>
    <source>
        <strain evidence="6 7">DSM 13057</strain>
    </source>
</reference>
<accession>A0ABS2L8V4</accession>
<dbReference type="SUPFAM" id="SSF53850">
    <property type="entry name" value="Periplasmic binding protein-like II"/>
    <property type="match status" value="1"/>
</dbReference>
<gene>
    <name evidence="6" type="ORF">JOE66_003138</name>
</gene>
<dbReference type="RefSeq" id="WP_205111033.1">
    <property type="nucleotide sequence ID" value="NZ_BAAAHT010000001.1"/>
</dbReference>
<sequence>MESRQLEYFLAVADELNFTRAAQALFAVQSTVSAGIKALELELGCTLFVRSTRNVELTPVGESLVPEARAALEAIARVRTTAGAVGSGLRGRLRVGIFTNLEVIDFPRLLAEFRAEHPLVELSLTASPAGSTGLADDVRFGRIDVALMGLPASELRGLTLTSLVRTRFSAVVPLGHPLAGEPSVTLERLSQELFVDTPRGFGNRVILDRAFEARGLVRRVTTEVGEISAVEGFVAAGLGIAVLPDGITSPREGTVIVPLAGEPIEWELSLARRATPRPSPAVAAFLDLATKRPTYRLDEATGRD</sequence>
<evidence type="ECO:0000313" key="7">
    <source>
        <dbReference type="Proteomes" id="UP000776164"/>
    </source>
</evidence>
<comment type="caution">
    <text evidence="6">The sequence shown here is derived from an EMBL/GenBank/DDBJ whole genome shotgun (WGS) entry which is preliminary data.</text>
</comment>
<proteinExistence type="inferred from homology"/>
<keyword evidence="7" id="KW-1185">Reference proteome</keyword>
<dbReference type="PANTHER" id="PTHR30346:SF30">
    <property type="entry name" value="SMALL NEUTRAL PROTEASE REGULATORY PROTEIN"/>
    <property type="match status" value="1"/>
</dbReference>
<dbReference type="Proteomes" id="UP000776164">
    <property type="component" value="Unassembled WGS sequence"/>
</dbReference>
<dbReference type="InterPro" id="IPR005119">
    <property type="entry name" value="LysR_subst-bd"/>
</dbReference>
<evidence type="ECO:0000256" key="1">
    <source>
        <dbReference type="ARBA" id="ARBA00009437"/>
    </source>
</evidence>
<keyword evidence="3 6" id="KW-0238">DNA-binding</keyword>
<evidence type="ECO:0000256" key="4">
    <source>
        <dbReference type="ARBA" id="ARBA00023163"/>
    </source>
</evidence>
<evidence type="ECO:0000259" key="5">
    <source>
        <dbReference type="PROSITE" id="PS50931"/>
    </source>
</evidence>
<dbReference type="Pfam" id="PF03466">
    <property type="entry name" value="LysR_substrate"/>
    <property type="match status" value="1"/>
</dbReference>
<dbReference type="InterPro" id="IPR036390">
    <property type="entry name" value="WH_DNA-bd_sf"/>
</dbReference>
<dbReference type="PANTHER" id="PTHR30346">
    <property type="entry name" value="TRANSCRIPTIONAL DUAL REGULATOR HCAR-RELATED"/>
    <property type="match status" value="1"/>
</dbReference>
<dbReference type="SUPFAM" id="SSF46785">
    <property type="entry name" value="Winged helix' DNA-binding domain"/>
    <property type="match status" value="1"/>
</dbReference>
<organism evidence="6 7">
    <name type="scientific">Subtercola frigoramans</name>
    <dbReference type="NCBI Taxonomy" id="120298"/>
    <lineage>
        <taxon>Bacteria</taxon>
        <taxon>Bacillati</taxon>
        <taxon>Actinomycetota</taxon>
        <taxon>Actinomycetes</taxon>
        <taxon>Micrococcales</taxon>
        <taxon>Microbacteriaceae</taxon>
        <taxon>Subtercola</taxon>
    </lineage>
</organism>
<evidence type="ECO:0000313" key="6">
    <source>
        <dbReference type="EMBL" id="MBM7473504.1"/>
    </source>
</evidence>
<feature type="domain" description="HTH lysR-type" evidence="5">
    <location>
        <begin position="1"/>
        <end position="58"/>
    </location>
</feature>
<keyword evidence="4" id="KW-0804">Transcription</keyword>
<evidence type="ECO:0000256" key="3">
    <source>
        <dbReference type="ARBA" id="ARBA00023125"/>
    </source>
</evidence>
<dbReference type="Gene3D" id="1.10.10.10">
    <property type="entry name" value="Winged helix-like DNA-binding domain superfamily/Winged helix DNA-binding domain"/>
    <property type="match status" value="1"/>
</dbReference>
<dbReference type="PROSITE" id="PS50931">
    <property type="entry name" value="HTH_LYSR"/>
    <property type="match status" value="1"/>
</dbReference>
<dbReference type="Pfam" id="PF00126">
    <property type="entry name" value="HTH_1"/>
    <property type="match status" value="1"/>
</dbReference>
<name>A0ABS2L8V4_9MICO</name>
<dbReference type="EMBL" id="JAFBBU010000001">
    <property type="protein sequence ID" value="MBM7473504.1"/>
    <property type="molecule type" value="Genomic_DNA"/>
</dbReference>
<comment type="similarity">
    <text evidence="1">Belongs to the LysR transcriptional regulatory family.</text>
</comment>
<dbReference type="GO" id="GO:0003677">
    <property type="term" value="F:DNA binding"/>
    <property type="evidence" value="ECO:0007669"/>
    <property type="project" value="UniProtKB-KW"/>
</dbReference>
<evidence type="ECO:0000256" key="2">
    <source>
        <dbReference type="ARBA" id="ARBA00023015"/>
    </source>
</evidence>
<protein>
    <submittedName>
        <fullName evidence="6">DNA-binding transcriptional LysR family regulator</fullName>
    </submittedName>
</protein>
<dbReference type="InterPro" id="IPR036388">
    <property type="entry name" value="WH-like_DNA-bd_sf"/>
</dbReference>
<dbReference type="PRINTS" id="PR00039">
    <property type="entry name" value="HTHLYSR"/>
</dbReference>
<dbReference type="InterPro" id="IPR000847">
    <property type="entry name" value="LysR_HTH_N"/>
</dbReference>